<dbReference type="GO" id="GO:0043093">
    <property type="term" value="P:FtsZ-dependent cytokinesis"/>
    <property type="evidence" value="ECO:0007669"/>
    <property type="project" value="TreeGrafter"/>
</dbReference>
<dbReference type="NCBIfam" id="NF010724">
    <property type="entry name" value="PRK14126.1"/>
    <property type="match status" value="1"/>
</dbReference>
<keyword evidence="6" id="KW-0131">Cell cycle</keyword>
<comment type="subcellular location">
    <subcellularLocation>
        <location evidence="1">Cytoplasm</location>
    </subcellularLocation>
</comment>
<dbReference type="AlphaFoldDB" id="A0A2V3VLM2"/>
<evidence type="ECO:0000256" key="3">
    <source>
        <dbReference type="ARBA" id="ARBA00022490"/>
    </source>
</evidence>
<reference evidence="10 11" key="1">
    <citation type="submission" date="2018-05" db="EMBL/GenBank/DDBJ databases">
        <title>Genomic Encyclopedia of Type Strains, Phase IV (KMG-IV): sequencing the most valuable type-strain genomes for metagenomic binning, comparative biology and taxonomic classification.</title>
        <authorList>
            <person name="Goeker M."/>
        </authorList>
    </citation>
    <scope>NUCLEOTIDE SEQUENCE [LARGE SCALE GENOMIC DNA]</scope>
    <source>
        <strain evidence="10 11">DSM 28556</strain>
    </source>
</reference>
<dbReference type="PANTHER" id="PTHR34981:SF1">
    <property type="entry name" value="CELL DIVISION PROTEIN ZAPA"/>
    <property type="match status" value="1"/>
</dbReference>
<dbReference type="GO" id="GO:0005829">
    <property type="term" value="C:cytosol"/>
    <property type="evidence" value="ECO:0007669"/>
    <property type="project" value="TreeGrafter"/>
</dbReference>
<dbReference type="InterPro" id="IPR007838">
    <property type="entry name" value="Cell_div_ZapA-like"/>
</dbReference>
<evidence type="ECO:0000256" key="4">
    <source>
        <dbReference type="ARBA" id="ARBA00022618"/>
    </source>
</evidence>
<evidence type="ECO:0000256" key="8">
    <source>
        <dbReference type="ARBA" id="ARBA00026068"/>
    </source>
</evidence>
<dbReference type="PANTHER" id="PTHR34981">
    <property type="entry name" value="CELL DIVISION PROTEIN ZAPA"/>
    <property type="match status" value="1"/>
</dbReference>
<evidence type="ECO:0000256" key="7">
    <source>
        <dbReference type="ARBA" id="ARBA00024910"/>
    </source>
</evidence>
<dbReference type="Proteomes" id="UP000247978">
    <property type="component" value="Unassembled WGS sequence"/>
</dbReference>
<comment type="function">
    <text evidence="7">Activator of cell division through the inhibition of FtsZ GTPase activity, therefore promoting FtsZ assembly into bundles of protofilaments necessary for the formation of the division Z ring. It is recruited early at mid-cell but it is not essential for cell division.</text>
</comment>
<keyword evidence="5" id="KW-0717">Septation</keyword>
<dbReference type="InterPro" id="IPR053712">
    <property type="entry name" value="Bac_CellDiv_Activator"/>
</dbReference>
<evidence type="ECO:0000313" key="11">
    <source>
        <dbReference type="Proteomes" id="UP000247978"/>
    </source>
</evidence>
<dbReference type="Pfam" id="PF05164">
    <property type="entry name" value="ZapA"/>
    <property type="match status" value="1"/>
</dbReference>
<evidence type="ECO:0000256" key="1">
    <source>
        <dbReference type="ARBA" id="ARBA00004496"/>
    </source>
</evidence>
<keyword evidence="11" id="KW-1185">Reference proteome</keyword>
<gene>
    <name evidence="10" type="ORF">DFR56_12053</name>
</gene>
<dbReference type="OrthoDB" id="9808604at2"/>
<keyword evidence="4 10" id="KW-0132">Cell division</keyword>
<dbReference type="EMBL" id="QJJQ01000020">
    <property type="protein sequence ID" value="PXW81678.1"/>
    <property type="molecule type" value="Genomic_DNA"/>
</dbReference>
<protein>
    <recommendedName>
        <fullName evidence="2">Cell division protein ZapA</fullName>
    </recommendedName>
    <alternativeName>
        <fullName evidence="9">Z ring-associated protein ZapA</fullName>
    </alternativeName>
</protein>
<dbReference type="GO" id="GO:0030428">
    <property type="term" value="C:cell septum"/>
    <property type="evidence" value="ECO:0007669"/>
    <property type="project" value="TreeGrafter"/>
</dbReference>
<evidence type="ECO:0000256" key="9">
    <source>
        <dbReference type="ARBA" id="ARBA00033158"/>
    </source>
</evidence>
<name>A0A2V3VLM2_9BACI</name>
<dbReference type="Gene3D" id="6.10.250.790">
    <property type="match status" value="1"/>
</dbReference>
<proteinExistence type="predicted"/>
<dbReference type="GO" id="GO:0000921">
    <property type="term" value="P:septin ring assembly"/>
    <property type="evidence" value="ECO:0007669"/>
    <property type="project" value="TreeGrafter"/>
</dbReference>
<dbReference type="RefSeq" id="WP_110397239.1">
    <property type="nucleotide sequence ID" value="NZ_JADIJL010000006.1"/>
</dbReference>
<dbReference type="GO" id="GO:0032153">
    <property type="term" value="C:cell division site"/>
    <property type="evidence" value="ECO:0007669"/>
    <property type="project" value="TreeGrafter"/>
</dbReference>
<accession>A0A2V3VLM2</accession>
<comment type="caution">
    <text evidence="10">The sequence shown here is derived from an EMBL/GenBank/DDBJ whole genome shotgun (WGS) entry which is preliminary data.</text>
</comment>
<evidence type="ECO:0000313" key="10">
    <source>
        <dbReference type="EMBL" id="PXW81678.1"/>
    </source>
</evidence>
<dbReference type="GO" id="GO:0000917">
    <property type="term" value="P:division septum assembly"/>
    <property type="evidence" value="ECO:0007669"/>
    <property type="project" value="UniProtKB-KW"/>
</dbReference>
<dbReference type="InterPro" id="IPR036192">
    <property type="entry name" value="Cell_div_ZapA-like_sf"/>
</dbReference>
<evidence type="ECO:0000256" key="2">
    <source>
        <dbReference type="ARBA" id="ARBA00015195"/>
    </source>
</evidence>
<sequence>MAENKERTKISVKINKRTYTIVGTESKDHVELVAKLVNNKMDEIYQANKHLDTTKLAVLTAINTMNDYLKLKEEYEELLTLLEEEN</sequence>
<evidence type="ECO:0000256" key="5">
    <source>
        <dbReference type="ARBA" id="ARBA00023210"/>
    </source>
</evidence>
<evidence type="ECO:0000256" key="6">
    <source>
        <dbReference type="ARBA" id="ARBA00023306"/>
    </source>
</evidence>
<dbReference type="SUPFAM" id="SSF102829">
    <property type="entry name" value="Cell division protein ZapA-like"/>
    <property type="match status" value="1"/>
</dbReference>
<comment type="subunit">
    <text evidence="8">Homodimer. Interacts with FtsZ.</text>
</comment>
<keyword evidence="3" id="KW-0963">Cytoplasm</keyword>
<organism evidence="10 11">
    <name type="scientific">Pseudogracilibacillus auburnensis</name>
    <dbReference type="NCBI Taxonomy" id="1494959"/>
    <lineage>
        <taxon>Bacteria</taxon>
        <taxon>Bacillati</taxon>
        <taxon>Bacillota</taxon>
        <taxon>Bacilli</taxon>
        <taxon>Bacillales</taxon>
        <taxon>Bacillaceae</taxon>
        <taxon>Pseudogracilibacillus</taxon>
    </lineage>
</organism>